<keyword evidence="3" id="KW-1185">Reference proteome</keyword>
<dbReference type="RefSeq" id="WP_018371931.1">
    <property type="nucleotide sequence ID" value="NZ_UHFR01000005.1"/>
</dbReference>
<evidence type="ECO:0000313" key="2">
    <source>
        <dbReference type="EMBL" id="SUN76499.1"/>
    </source>
</evidence>
<feature type="transmembrane region" description="Helical" evidence="1">
    <location>
        <begin position="147"/>
        <end position="172"/>
    </location>
</feature>
<dbReference type="STRING" id="1123307.GCA_000380065_01227"/>
<dbReference type="OrthoDB" id="8757095at2"/>
<dbReference type="Proteomes" id="UP000254634">
    <property type="component" value="Unassembled WGS sequence"/>
</dbReference>
<keyword evidence="1" id="KW-1133">Transmembrane helix</keyword>
<evidence type="ECO:0000313" key="3">
    <source>
        <dbReference type="Proteomes" id="UP000254634"/>
    </source>
</evidence>
<keyword evidence="1" id="KW-0812">Transmembrane</keyword>
<dbReference type="EMBL" id="UHFR01000005">
    <property type="protein sequence ID" value="SUN76499.1"/>
    <property type="molecule type" value="Genomic_DNA"/>
</dbReference>
<sequence length="184" mass="22509">MMKTKTKWRIFTIADYEREGKWLRSMHAQGWKFVGFNGFFHFEECQPEDVVYKLDYCQLASEERDSYVQLFTDYGWEYIDTYVNFSYFRKPAKDVQQEEEGDLYNPQSKTMMMQRIARQFAFILLSMIFSGYLFWERLLHRSFGKELFYDAFYILLTGFYLFIAWLAVRFLLQYVKLKREFSKS</sequence>
<dbReference type="Pfam" id="PF11193">
    <property type="entry name" value="DUF2812"/>
    <property type="match status" value="1"/>
</dbReference>
<keyword evidence="1" id="KW-0472">Membrane</keyword>
<organism evidence="2 3">
    <name type="scientific">Streptococcus massiliensis</name>
    <dbReference type="NCBI Taxonomy" id="313439"/>
    <lineage>
        <taxon>Bacteria</taxon>
        <taxon>Bacillati</taxon>
        <taxon>Bacillota</taxon>
        <taxon>Bacilli</taxon>
        <taxon>Lactobacillales</taxon>
        <taxon>Streptococcaceae</taxon>
        <taxon>Streptococcus</taxon>
    </lineage>
</organism>
<dbReference type="InterPro" id="IPR021359">
    <property type="entry name" value="DUF2812"/>
</dbReference>
<dbReference type="AlphaFoldDB" id="A0A380KYY9"/>
<evidence type="ECO:0000256" key="1">
    <source>
        <dbReference type="SAM" id="Phobius"/>
    </source>
</evidence>
<feature type="transmembrane region" description="Helical" evidence="1">
    <location>
        <begin position="116"/>
        <end position="135"/>
    </location>
</feature>
<protein>
    <submittedName>
        <fullName evidence="2">Protein of uncharacterized function (DUF2812)</fullName>
    </submittedName>
</protein>
<proteinExistence type="predicted"/>
<reference evidence="2" key="1">
    <citation type="submission" date="2018-06" db="EMBL/GenBank/DDBJ databases">
        <authorList>
            <consortium name="Pathogen Informatics"/>
            <person name="Doyle S."/>
        </authorList>
    </citation>
    <scope>NUCLEOTIDE SEQUENCE [LARGE SCALE GENOMIC DNA]</scope>
    <source>
        <strain evidence="2">NCTC13765</strain>
    </source>
</reference>
<gene>
    <name evidence="2" type="ORF">NCTC13765_00992</name>
</gene>
<accession>A0A380KYY9</accession>
<name>A0A380KYY9_9STRE</name>